<dbReference type="AlphaFoldDB" id="A0AA88NEU6"/>
<dbReference type="Proteomes" id="UP001187315">
    <property type="component" value="Unassembled WGS sequence"/>
</dbReference>
<feature type="transmembrane region" description="Helical" evidence="7">
    <location>
        <begin position="411"/>
        <end position="435"/>
    </location>
</feature>
<feature type="chain" id="PRO_5041726568" description="Prominin-1-A-like" evidence="8">
    <location>
        <begin position="24"/>
        <end position="814"/>
    </location>
</feature>
<evidence type="ECO:0000313" key="9">
    <source>
        <dbReference type="EMBL" id="KAK2852620.1"/>
    </source>
</evidence>
<evidence type="ECO:0008006" key="11">
    <source>
        <dbReference type="Google" id="ProtNLM"/>
    </source>
</evidence>
<reference evidence="9" key="1">
    <citation type="submission" date="2023-08" db="EMBL/GenBank/DDBJ databases">
        <title>Pelteobagrus vachellii genome.</title>
        <authorList>
            <person name="Liu H."/>
        </authorList>
    </citation>
    <scope>NUCLEOTIDE SEQUENCE</scope>
    <source>
        <strain evidence="9">PRFRI_2022a</strain>
        <tissue evidence="9">Muscle</tissue>
    </source>
</reference>
<evidence type="ECO:0000256" key="8">
    <source>
        <dbReference type="SAM" id="SignalP"/>
    </source>
</evidence>
<accession>A0AA88NEU6</accession>
<proteinExistence type="inferred from homology"/>
<dbReference type="PANTHER" id="PTHR22730:SF4">
    <property type="entry name" value="PROMININ-1-A-LIKE"/>
    <property type="match status" value="1"/>
</dbReference>
<dbReference type="GO" id="GO:0016324">
    <property type="term" value="C:apical plasma membrane"/>
    <property type="evidence" value="ECO:0007669"/>
    <property type="project" value="TreeGrafter"/>
</dbReference>
<evidence type="ECO:0000256" key="2">
    <source>
        <dbReference type="ARBA" id="ARBA00006058"/>
    </source>
</evidence>
<keyword evidence="8" id="KW-0732">Signal</keyword>
<evidence type="ECO:0000256" key="6">
    <source>
        <dbReference type="ARBA" id="ARBA00023180"/>
    </source>
</evidence>
<keyword evidence="3 7" id="KW-0812">Transmembrane</keyword>
<evidence type="ECO:0000256" key="7">
    <source>
        <dbReference type="SAM" id="Phobius"/>
    </source>
</evidence>
<dbReference type="PANTHER" id="PTHR22730">
    <property type="entry name" value="PROMININ PROM PROTEIN"/>
    <property type="match status" value="1"/>
</dbReference>
<sequence length="814" mass="91482">MWTNMRLILGVILLLILWPCVSTQHCPDKIIPPELKSPDSWSVQKAHTGFMSSVVHSFLNSVQPNHFPKELFIKVLNSRSSIDEATINEFLRYEQGFLVCVAIGILYIVLMPLIGMCFACCRCCGNCGGRMYQKKTSSFKCRRRSFYWATFLITIFILAGNICMFLSNAHTHENVRSAPGEFNNTIKNLQSYINVIPEQIDQVAHESVEVVDNVTSNVKGIGPLLGREIQREIEGSIKPAMDSVAVITEVLQNTSLFLSTLNATQKELDLLQSNLTRVKTSINKTLHSPGCMNCVFLQSELNKLSLASGLNLSSFSKLQSALNQAEKTDLNASIQRGKDFIESIPEKVTEATRDSVQKVQQDLQTIKSQVSEVTRDIPREQLTRFSSTLSNILEYSTNYTSTLDLAEKIRWIIAVILCCLILLVVVCNLLGLMLGPAGLVTKDDSTDRSSTANCGGLFLMTSVGFSFLFSWIFMIVVLILFFVGGNLYTFICVPWKNQQLFELIDTPGVVQGFQLSQSLGLKTNLTISDVYKDCQMNKSLWYTLHLEEIIDLNSYLNVSKYTAQVQKELESSNITLPSIVLLDPGAMKQLTSFSATVSSVNISSIMQKVITPSVTNLIYVADKLEALANNQTNPTVKAELQNEAKDLRFFQTQFNSTFSLQLMELSTQVERFSDLISHINGTVQNVLEHFHSVQDVLNNNMTKTVKSKLTEFIDCQIRVFTALAEWTNQTITEQVGRCGPVAVTVNTVENIFCSQLVDSLNAFWFSLGWCIVFLIPSIIFSVKLAKFYRRMKYKDEYMDNLMLNPIPRVDLKPY</sequence>
<name>A0AA88NEU6_TACVA</name>
<keyword evidence="5 7" id="KW-0472">Membrane</keyword>
<feature type="transmembrane region" description="Helical" evidence="7">
    <location>
        <begin position="96"/>
        <end position="125"/>
    </location>
</feature>
<keyword evidence="4 7" id="KW-1133">Transmembrane helix</keyword>
<evidence type="ECO:0000256" key="4">
    <source>
        <dbReference type="ARBA" id="ARBA00022989"/>
    </source>
</evidence>
<gene>
    <name evidence="9" type="ORF">Q7C36_007821</name>
</gene>
<dbReference type="GO" id="GO:0031528">
    <property type="term" value="C:microvillus membrane"/>
    <property type="evidence" value="ECO:0007669"/>
    <property type="project" value="UniProtKB-SubCell"/>
</dbReference>
<feature type="transmembrane region" description="Helical" evidence="7">
    <location>
        <begin position="456"/>
        <end position="483"/>
    </location>
</feature>
<dbReference type="GO" id="GO:0005929">
    <property type="term" value="C:cilium"/>
    <property type="evidence" value="ECO:0007669"/>
    <property type="project" value="TreeGrafter"/>
</dbReference>
<keyword evidence="6" id="KW-0325">Glycoprotein</keyword>
<feature type="transmembrane region" description="Helical" evidence="7">
    <location>
        <begin position="762"/>
        <end position="782"/>
    </location>
</feature>
<comment type="similarity">
    <text evidence="2">Belongs to the prominin family.</text>
</comment>
<feature type="transmembrane region" description="Helical" evidence="7">
    <location>
        <begin position="146"/>
        <end position="167"/>
    </location>
</feature>
<keyword evidence="10" id="KW-1185">Reference proteome</keyword>
<comment type="caution">
    <text evidence="9">The sequence shown here is derived from an EMBL/GenBank/DDBJ whole genome shotgun (WGS) entry which is preliminary data.</text>
</comment>
<feature type="signal peptide" evidence="8">
    <location>
        <begin position="1"/>
        <end position="23"/>
    </location>
</feature>
<evidence type="ECO:0000256" key="3">
    <source>
        <dbReference type="ARBA" id="ARBA00022692"/>
    </source>
</evidence>
<evidence type="ECO:0000313" key="10">
    <source>
        <dbReference type="Proteomes" id="UP001187315"/>
    </source>
</evidence>
<dbReference type="Pfam" id="PF05478">
    <property type="entry name" value="Prominin"/>
    <property type="match status" value="1"/>
</dbReference>
<dbReference type="InterPro" id="IPR008795">
    <property type="entry name" value="Prominin"/>
</dbReference>
<comment type="subcellular location">
    <subcellularLocation>
        <location evidence="1">Cell projection</location>
        <location evidence="1">Microvillus membrane</location>
        <topology evidence="1">Multi-pass membrane protein</topology>
    </subcellularLocation>
</comment>
<dbReference type="GO" id="GO:0015485">
    <property type="term" value="F:cholesterol binding"/>
    <property type="evidence" value="ECO:0007669"/>
    <property type="project" value="TreeGrafter"/>
</dbReference>
<organism evidence="9 10">
    <name type="scientific">Tachysurus vachellii</name>
    <name type="common">Darkbarbel catfish</name>
    <name type="synonym">Pelteobagrus vachellii</name>
    <dbReference type="NCBI Taxonomy" id="175792"/>
    <lineage>
        <taxon>Eukaryota</taxon>
        <taxon>Metazoa</taxon>
        <taxon>Chordata</taxon>
        <taxon>Craniata</taxon>
        <taxon>Vertebrata</taxon>
        <taxon>Euteleostomi</taxon>
        <taxon>Actinopterygii</taxon>
        <taxon>Neopterygii</taxon>
        <taxon>Teleostei</taxon>
        <taxon>Ostariophysi</taxon>
        <taxon>Siluriformes</taxon>
        <taxon>Bagridae</taxon>
        <taxon>Tachysurus</taxon>
    </lineage>
</organism>
<dbReference type="GO" id="GO:0009986">
    <property type="term" value="C:cell surface"/>
    <property type="evidence" value="ECO:0007669"/>
    <property type="project" value="TreeGrafter"/>
</dbReference>
<dbReference type="GO" id="GO:0071914">
    <property type="term" value="C:prominosome"/>
    <property type="evidence" value="ECO:0007669"/>
    <property type="project" value="TreeGrafter"/>
</dbReference>
<evidence type="ECO:0000256" key="1">
    <source>
        <dbReference type="ARBA" id="ARBA00004475"/>
    </source>
</evidence>
<evidence type="ECO:0000256" key="5">
    <source>
        <dbReference type="ARBA" id="ARBA00023136"/>
    </source>
</evidence>
<protein>
    <recommendedName>
        <fullName evidence="11">Prominin-1-A-like</fullName>
    </recommendedName>
</protein>
<dbReference type="EMBL" id="JAVHJS010000007">
    <property type="protein sequence ID" value="KAK2852620.1"/>
    <property type="molecule type" value="Genomic_DNA"/>
</dbReference>